<dbReference type="Proteomes" id="UP000298616">
    <property type="component" value="Chromosome"/>
</dbReference>
<dbReference type="KEGG" id="fpf:DCC35_04630"/>
<reference evidence="1 2" key="1">
    <citation type="submission" date="2018-04" db="EMBL/GenBank/DDBJ databases">
        <title>Complete genome uncultured novel isolate.</title>
        <authorList>
            <person name="Merlino G."/>
        </authorList>
    </citation>
    <scope>NUCLEOTIDE SEQUENCE [LARGE SCALE GENOMIC DNA]</scope>
    <source>
        <strain evidence="2">R1DC9</strain>
    </source>
</reference>
<name>A0A4D7JT19_9BACT</name>
<evidence type="ECO:0000313" key="1">
    <source>
        <dbReference type="EMBL" id="QCK14085.1"/>
    </source>
</evidence>
<dbReference type="OrthoDB" id="1493032at2"/>
<protein>
    <submittedName>
        <fullName evidence="1">Uncharacterized protein</fullName>
    </submittedName>
</protein>
<gene>
    <name evidence="1" type="ORF">DCC35_04630</name>
</gene>
<accession>A0A4D7JT19</accession>
<organism evidence="1 2">
    <name type="scientific">Mangrovivirga cuniculi</name>
    <dbReference type="NCBI Taxonomy" id="2715131"/>
    <lineage>
        <taxon>Bacteria</taxon>
        <taxon>Pseudomonadati</taxon>
        <taxon>Bacteroidota</taxon>
        <taxon>Cytophagia</taxon>
        <taxon>Cytophagales</taxon>
        <taxon>Mangrovivirgaceae</taxon>
        <taxon>Mangrovivirga</taxon>
    </lineage>
</organism>
<evidence type="ECO:0000313" key="2">
    <source>
        <dbReference type="Proteomes" id="UP000298616"/>
    </source>
</evidence>
<keyword evidence="2" id="KW-1185">Reference proteome</keyword>
<dbReference type="Pfam" id="PF25589">
    <property type="entry name" value="DUF7935"/>
    <property type="match status" value="1"/>
</dbReference>
<dbReference type="EMBL" id="CP028923">
    <property type="protein sequence ID" value="QCK14085.1"/>
    <property type="molecule type" value="Genomic_DNA"/>
</dbReference>
<dbReference type="RefSeq" id="WP_137089679.1">
    <property type="nucleotide sequence ID" value="NZ_CP028923.1"/>
</dbReference>
<dbReference type="AlphaFoldDB" id="A0A4D7JT19"/>
<dbReference type="InterPro" id="IPR057695">
    <property type="entry name" value="DUF7935"/>
</dbReference>
<sequence>MEGIIGDILKITIPAALVLTAMYLATKSFIARELDKKELKIKANNAEAALPIRLQAFERMTLFLERISPDNLFPRINRNDLTADELRYVAINEISNEYQHNLAQQIYMSDDSWQQIKNAKEFMISSINDAASRCDKNAPGLELAKIVLNESMQDESNPVISAMITLKNEIRKIF</sequence>
<proteinExistence type="predicted"/>